<evidence type="ECO:0000256" key="1">
    <source>
        <dbReference type="ARBA" id="ARBA00022450"/>
    </source>
</evidence>
<keyword evidence="4" id="KW-0436">Ligase</keyword>
<name>A0A2G7FG86_9EURO</name>
<dbReference type="Pfam" id="PF23562">
    <property type="entry name" value="AMP-binding_C_3"/>
    <property type="match status" value="1"/>
</dbReference>
<keyword evidence="2" id="KW-0597">Phosphoprotein</keyword>
<keyword evidence="1" id="KW-0596">Phosphopantetheine</keyword>
<proteinExistence type="predicted"/>
<sequence>MSIHNHNKPWLRGAEEFRGQRLLPHVIDYHAHNDPNRVFNSMPRTQNVADGFRDVDMKTMATAVDVMAWWLDGHSKDVPKEKKVLAYVGVPDIRYPVLLFAAIKAGWTTFWVSPRNPPDQNLYLLREAKVNLVLYADLMEPVVQGIQQLDSTAQIPYMRIPPVDEVLNGESPPYPFDVLYADVKDDRCLAMHTSGSTGLPKIVYYTHAAFACTDSDRDVPVPEGRRPQNAKQFDFSPPGRFYCCFPPFHVRNVPLRSVAFCDHTTNEEKLAGTMAFTVIPAFSTTATAVWGPSTVPPSGQLVNSITNQTTVRALYLPPSTIEQWWTCDPDARKKAEGLDFVLFGGGPLAPSVGQKLSELTDLCQMYGSIESGQIQMLVPHPGEWQYLEPNPAEECDMQEVEESPGLYELVLHQDEKFRGRRTLSHTFPDMKEWRTKDLFTPHPTKAGLWQFHSRTDDLIALGTSAKVFPVPMETALQGDPNIAGTLVIGNARPAVVLIIEPAQSVSDKNREEFIDKIWPSVVEANAAAPTQGKISRSRILLTDPAVGFARTPKGTIARKKSEALYTAAIDAVFRDGIVNDNILTGAF</sequence>
<gene>
    <name evidence="4" type="ORF">AARAC_001455</name>
</gene>
<evidence type="ECO:0000256" key="2">
    <source>
        <dbReference type="ARBA" id="ARBA00022553"/>
    </source>
</evidence>
<comment type="caution">
    <text evidence="4">The sequence shown here is derived from an EMBL/GenBank/DDBJ whole genome shotgun (WGS) entry which is preliminary data.</text>
</comment>
<dbReference type="SUPFAM" id="SSF56801">
    <property type="entry name" value="Acetyl-CoA synthetase-like"/>
    <property type="match status" value="1"/>
</dbReference>
<dbReference type="AlphaFoldDB" id="A0A2G7FG86"/>
<dbReference type="InterPro" id="IPR042099">
    <property type="entry name" value="ANL_N_sf"/>
</dbReference>
<evidence type="ECO:0000313" key="5">
    <source>
        <dbReference type="Proteomes" id="UP000231358"/>
    </source>
</evidence>
<evidence type="ECO:0000259" key="3">
    <source>
        <dbReference type="Pfam" id="PF00501"/>
    </source>
</evidence>
<dbReference type="Proteomes" id="UP000231358">
    <property type="component" value="Unassembled WGS sequence"/>
</dbReference>
<dbReference type="Pfam" id="PF00501">
    <property type="entry name" value="AMP-binding"/>
    <property type="match status" value="1"/>
</dbReference>
<dbReference type="GO" id="GO:0016874">
    <property type="term" value="F:ligase activity"/>
    <property type="evidence" value="ECO:0007669"/>
    <property type="project" value="UniProtKB-KW"/>
</dbReference>
<dbReference type="PANTHER" id="PTHR43439:SF2">
    <property type="entry name" value="ENZYME, PUTATIVE (JCVI)-RELATED"/>
    <property type="match status" value="1"/>
</dbReference>
<dbReference type="Gene3D" id="3.40.50.12780">
    <property type="entry name" value="N-terminal domain of ligase-like"/>
    <property type="match status" value="1"/>
</dbReference>
<dbReference type="InterPro" id="IPR000873">
    <property type="entry name" value="AMP-dep_synth/lig_dom"/>
</dbReference>
<dbReference type="EMBL" id="NEXV01000673">
    <property type="protein sequence ID" value="PIG79632.1"/>
    <property type="molecule type" value="Genomic_DNA"/>
</dbReference>
<reference evidence="4 5" key="1">
    <citation type="submission" date="2017-05" db="EMBL/GenBank/DDBJ databases">
        <title>Genome sequence for an aflatoxigenic pathogen of Argentinian peanut, Aspergillus arachidicola.</title>
        <authorList>
            <person name="Moore G."/>
            <person name="Beltz S.B."/>
            <person name="Mack B.M."/>
        </authorList>
    </citation>
    <scope>NUCLEOTIDE SEQUENCE [LARGE SCALE GENOMIC DNA]</scope>
    <source>
        <strain evidence="4 5">CBS 117610</strain>
    </source>
</reference>
<dbReference type="PANTHER" id="PTHR43439">
    <property type="entry name" value="PHENYLACETATE-COENZYME A LIGASE"/>
    <property type="match status" value="1"/>
</dbReference>
<protein>
    <submittedName>
        <fullName evidence="4">AMP dependent ligase/synthetase</fullName>
    </submittedName>
</protein>
<keyword evidence="5" id="KW-1185">Reference proteome</keyword>
<organism evidence="4 5">
    <name type="scientific">Aspergillus arachidicola</name>
    <dbReference type="NCBI Taxonomy" id="656916"/>
    <lineage>
        <taxon>Eukaryota</taxon>
        <taxon>Fungi</taxon>
        <taxon>Dikarya</taxon>
        <taxon>Ascomycota</taxon>
        <taxon>Pezizomycotina</taxon>
        <taxon>Eurotiomycetes</taxon>
        <taxon>Eurotiomycetidae</taxon>
        <taxon>Eurotiales</taxon>
        <taxon>Aspergillaceae</taxon>
        <taxon>Aspergillus</taxon>
        <taxon>Aspergillus subgen. Circumdati</taxon>
    </lineage>
</organism>
<accession>A0A2G7FG86</accession>
<dbReference type="InterPro" id="IPR051414">
    <property type="entry name" value="Adenylate-forming_Reductase"/>
</dbReference>
<evidence type="ECO:0000313" key="4">
    <source>
        <dbReference type="EMBL" id="PIG79632.1"/>
    </source>
</evidence>
<feature type="domain" description="AMP-dependent synthetase/ligase" evidence="3">
    <location>
        <begin position="52"/>
        <end position="213"/>
    </location>
</feature>
<dbReference type="STRING" id="656916.A0A2G7FG86"/>